<evidence type="ECO:0000259" key="1">
    <source>
        <dbReference type="Pfam" id="PF12697"/>
    </source>
</evidence>
<dbReference type="RefSeq" id="WP_122112314.1">
    <property type="nucleotide sequence ID" value="NZ_QOKZ01000003.1"/>
</dbReference>
<accession>A0A3M0MJ61</accession>
<comment type="caution">
    <text evidence="2">The sequence shown here is derived from an EMBL/GenBank/DDBJ whole genome shotgun (WGS) entry which is preliminary data.</text>
</comment>
<feature type="domain" description="AB hydrolase-1" evidence="1">
    <location>
        <begin position="42"/>
        <end position="253"/>
    </location>
</feature>
<dbReference type="InterPro" id="IPR000073">
    <property type="entry name" value="AB_hydrolase_1"/>
</dbReference>
<evidence type="ECO:0000313" key="3">
    <source>
        <dbReference type="Proteomes" id="UP000273516"/>
    </source>
</evidence>
<gene>
    <name evidence="2" type="ORF">C9E81_10805</name>
</gene>
<dbReference type="Pfam" id="PF12697">
    <property type="entry name" value="Abhydrolase_6"/>
    <property type="match status" value="1"/>
</dbReference>
<dbReference type="Proteomes" id="UP000273516">
    <property type="component" value="Unassembled WGS sequence"/>
</dbReference>
<dbReference type="GO" id="GO:0016787">
    <property type="term" value="F:hydrolase activity"/>
    <property type="evidence" value="ECO:0007669"/>
    <property type="project" value="UniProtKB-KW"/>
</dbReference>
<proteinExistence type="predicted"/>
<dbReference type="Gene3D" id="3.40.50.1820">
    <property type="entry name" value="alpha/beta hydrolase"/>
    <property type="match status" value="1"/>
</dbReference>
<sequence length="280" mass="30842">MEREFETPTADSIVERISIATQAGPLAAFVIRPRRMAPSRPLVVLHGISRNARALVRHFRAEAEHSGRLIVLPHFTMAHWPHFQRPGHPARADQALVELLNRLAVRFPDCAGRVDLVGHSGGAQLAHRTAMLYPQRIARLSLVAAGWYCLPDMSMPYPYGLGESDARGAALWIRRKQACLAAYLGLEIRVYVGTRDTLRDPALRVSPALDERQGRNRHDRARSYVEAVRAAAFSQGKVADIALIELPGCGHDFEQAITEVGLARIVTETPDMTLVLAAAG</sequence>
<dbReference type="AlphaFoldDB" id="A0A3M0MJ61"/>
<keyword evidence="3" id="KW-1185">Reference proteome</keyword>
<dbReference type="SUPFAM" id="SSF53474">
    <property type="entry name" value="alpha/beta-Hydrolases"/>
    <property type="match status" value="1"/>
</dbReference>
<dbReference type="OrthoDB" id="332706at2"/>
<reference evidence="2 3" key="1">
    <citation type="submission" date="2018-07" db="EMBL/GenBank/DDBJ databases">
        <authorList>
            <person name="Zhang Y."/>
            <person name="Wang L."/>
            <person name="Ma S."/>
        </authorList>
    </citation>
    <scope>NUCLEOTIDE SEQUENCE [LARGE SCALE GENOMIC DNA]</scope>
    <source>
        <strain evidence="2 3">4-2</strain>
    </source>
</reference>
<organism evidence="2 3">
    <name type="scientific">Paracoccus alkanivorans</name>
    <dbReference type="NCBI Taxonomy" id="2116655"/>
    <lineage>
        <taxon>Bacteria</taxon>
        <taxon>Pseudomonadati</taxon>
        <taxon>Pseudomonadota</taxon>
        <taxon>Alphaproteobacteria</taxon>
        <taxon>Rhodobacterales</taxon>
        <taxon>Paracoccaceae</taxon>
        <taxon>Paracoccus</taxon>
    </lineage>
</organism>
<dbReference type="InterPro" id="IPR029058">
    <property type="entry name" value="AB_hydrolase_fold"/>
</dbReference>
<name>A0A3M0MJ61_9RHOB</name>
<evidence type="ECO:0000313" key="2">
    <source>
        <dbReference type="EMBL" id="RMC35690.1"/>
    </source>
</evidence>
<dbReference type="EMBL" id="QOKZ01000003">
    <property type="protein sequence ID" value="RMC35690.1"/>
    <property type="molecule type" value="Genomic_DNA"/>
</dbReference>
<keyword evidence="2" id="KW-0378">Hydrolase</keyword>
<protein>
    <submittedName>
        <fullName evidence="2">Alpha/beta hydrolase</fullName>
    </submittedName>
</protein>